<dbReference type="Proteomes" id="UP000308600">
    <property type="component" value="Unassembled WGS sequence"/>
</dbReference>
<keyword evidence="2" id="KW-1185">Reference proteome</keyword>
<organism evidence="1 2">
    <name type="scientific">Pluteus cervinus</name>
    <dbReference type="NCBI Taxonomy" id="181527"/>
    <lineage>
        <taxon>Eukaryota</taxon>
        <taxon>Fungi</taxon>
        <taxon>Dikarya</taxon>
        <taxon>Basidiomycota</taxon>
        <taxon>Agaricomycotina</taxon>
        <taxon>Agaricomycetes</taxon>
        <taxon>Agaricomycetidae</taxon>
        <taxon>Agaricales</taxon>
        <taxon>Pluteineae</taxon>
        <taxon>Pluteaceae</taxon>
        <taxon>Pluteus</taxon>
    </lineage>
</organism>
<sequence>MPTPKQIHEKLPYEVISHTFSFLEPTFPLDAGITPFSPEGRGEDASRKAVQLYEPPITLSLVCKSWRCIVLDSPRLWTFVHIQVKKKPITKETIDAAKTWFERSKKLGCHLFLEFPLYVGKSSDQAVVGNMVWNLVQPIASRLETLVLCIPAASLSSLQNLSPFRLPRLQTLAIRFPRDDSSRLGSLSNLPKDAFAHCTSLRNLELAHPSGLGVLQYVDLPYDPTQPSPNLTMFSYASLRSLKLVDPRMRAYMMIDILHLATNLHYCELKVSAPHIGITSANATGSRSHPNLQVLKICFTRGHISHFLAALDTMFGSLNADLPATLLDFMVRHPLTLKRLEIRGLSGVCAQDANADTLLDFLRMNEGIETLALDGLQASRDYFVEKLTWRGGGSGQSQQHTSQLDGRILPRLKNLSLADTRFQDIHHGLLDEVLFEFLHSRWDGLGDATGELEDGDPEKASPARLRKVILPEHWGILLRSETFGELIKLKSEGLVLPVPRFEDDPPESGGDWVI</sequence>
<evidence type="ECO:0000313" key="2">
    <source>
        <dbReference type="Proteomes" id="UP000308600"/>
    </source>
</evidence>
<gene>
    <name evidence="1" type="ORF">BDN72DRAFT_848403</name>
</gene>
<accession>A0ACD3AB68</accession>
<proteinExistence type="predicted"/>
<evidence type="ECO:0000313" key="1">
    <source>
        <dbReference type="EMBL" id="TFK62660.1"/>
    </source>
</evidence>
<dbReference type="EMBL" id="ML208567">
    <property type="protein sequence ID" value="TFK62660.1"/>
    <property type="molecule type" value="Genomic_DNA"/>
</dbReference>
<name>A0ACD3AB68_9AGAR</name>
<protein>
    <submittedName>
        <fullName evidence="1">Uncharacterized protein</fullName>
    </submittedName>
</protein>
<reference evidence="1 2" key="1">
    <citation type="journal article" date="2019" name="Nat. Ecol. Evol.">
        <title>Megaphylogeny resolves global patterns of mushroom evolution.</title>
        <authorList>
            <person name="Varga T."/>
            <person name="Krizsan K."/>
            <person name="Foldi C."/>
            <person name="Dima B."/>
            <person name="Sanchez-Garcia M."/>
            <person name="Sanchez-Ramirez S."/>
            <person name="Szollosi G.J."/>
            <person name="Szarkandi J.G."/>
            <person name="Papp V."/>
            <person name="Albert L."/>
            <person name="Andreopoulos W."/>
            <person name="Angelini C."/>
            <person name="Antonin V."/>
            <person name="Barry K.W."/>
            <person name="Bougher N.L."/>
            <person name="Buchanan P."/>
            <person name="Buyck B."/>
            <person name="Bense V."/>
            <person name="Catcheside P."/>
            <person name="Chovatia M."/>
            <person name="Cooper J."/>
            <person name="Damon W."/>
            <person name="Desjardin D."/>
            <person name="Finy P."/>
            <person name="Geml J."/>
            <person name="Haridas S."/>
            <person name="Hughes K."/>
            <person name="Justo A."/>
            <person name="Karasinski D."/>
            <person name="Kautmanova I."/>
            <person name="Kiss B."/>
            <person name="Kocsube S."/>
            <person name="Kotiranta H."/>
            <person name="LaButti K.M."/>
            <person name="Lechner B.E."/>
            <person name="Liimatainen K."/>
            <person name="Lipzen A."/>
            <person name="Lukacs Z."/>
            <person name="Mihaltcheva S."/>
            <person name="Morgado L.N."/>
            <person name="Niskanen T."/>
            <person name="Noordeloos M.E."/>
            <person name="Ohm R.A."/>
            <person name="Ortiz-Santana B."/>
            <person name="Ovrebo C."/>
            <person name="Racz N."/>
            <person name="Riley R."/>
            <person name="Savchenko A."/>
            <person name="Shiryaev A."/>
            <person name="Soop K."/>
            <person name="Spirin V."/>
            <person name="Szebenyi C."/>
            <person name="Tomsovsky M."/>
            <person name="Tulloss R.E."/>
            <person name="Uehling J."/>
            <person name="Grigoriev I.V."/>
            <person name="Vagvolgyi C."/>
            <person name="Papp T."/>
            <person name="Martin F.M."/>
            <person name="Miettinen O."/>
            <person name="Hibbett D.S."/>
            <person name="Nagy L.G."/>
        </authorList>
    </citation>
    <scope>NUCLEOTIDE SEQUENCE [LARGE SCALE GENOMIC DNA]</scope>
    <source>
        <strain evidence="1 2">NL-1719</strain>
    </source>
</reference>